<dbReference type="OrthoDB" id="9815272at2"/>
<reference evidence="1" key="1">
    <citation type="submission" date="2009-08" db="EMBL/GenBank/DDBJ databases">
        <authorList>
            <person name="Weinstock G."/>
            <person name="Sodergren E."/>
            <person name="Clifton S."/>
            <person name="Fulton L."/>
            <person name="Fulton B."/>
            <person name="Courtney L."/>
            <person name="Fronick C."/>
            <person name="Harrison M."/>
            <person name="Strong C."/>
            <person name="Farmer C."/>
            <person name="Delahaunty K."/>
            <person name="Markovic C."/>
            <person name="Hall O."/>
            <person name="Minx P."/>
            <person name="Tomlinson C."/>
            <person name="Mitreva M."/>
            <person name="Nelson J."/>
            <person name="Hou S."/>
            <person name="Wollam A."/>
            <person name="Pepin K.H."/>
            <person name="Johnson M."/>
            <person name="Bhonagiri V."/>
            <person name="Nash W.E."/>
            <person name="Warren W."/>
            <person name="Chinwalla A."/>
            <person name="Mardis E.R."/>
            <person name="Wilson R.K."/>
        </authorList>
    </citation>
    <scope>NUCLEOTIDE SEQUENCE [LARGE SCALE GENOMIC DNA]</scope>
    <source>
        <strain evidence="1">A2-165</strain>
    </source>
</reference>
<dbReference type="AlphaFoldDB" id="C7HAN2"/>
<evidence type="ECO:0000313" key="2">
    <source>
        <dbReference type="Proteomes" id="UP000004619"/>
    </source>
</evidence>
<comment type="caution">
    <text evidence="1">The sequence shown here is derived from an EMBL/GenBank/DDBJ whole genome shotgun (WGS) entry which is preliminary data.</text>
</comment>
<sequence>MSIDLTGITNKNEYYTNHYFSTIFEENAGEAITAWAQAAKSSEEIRTPWAQLRQNARQFYPLHDRYAGGALNLQLLAAIRTMADRYLASLGYPEAAPELVPVDASLSVPVYLEMKKSNGAPLLWVMLSASRESDAGILESNVFDGNIAEEDAFGAVHNDDLLELKNEDLATQILFGAAEPPRFLLFISLNQIALIDRNKWSEKRYLQFELEDIFSRLELTTLQAMVVLLHKDSLCPEDGSILLDELNEQSQKNAAGVSQDLKYALRECIELLGNEVLHDMRTRQKINLEEHPVDAGQLTLECLRYMYRMLFILFIEARPELGYAPIRELSYLKGYSLESLRDIADAVRDDVDEVSDGYYLHETLAKLYDLIYNGYPETEAEFQKVTGADSIHDCFFDCSAHGAYL</sequence>
<dbReference type="HOGENOM" id="CLU_679246_0_0_9"/>
<dbReference type="eggNOG" id="COG1002">
    <property type="taxonomic scope" value="Bacteria"/>
</dbReference>
<keyword evidence="2" id="KW-1185">Reference proteome</keyword>
<gene>
    <name evidence="1" type="ORF">FAEPRAA2165_03347</name>
</gene>
<name>C7HAN2_FAED2</name>
<dbReference type="Proteomes" id="UP000004619">
    <property type="component" value="Unassembled WGS sequence"/>
</dbReference>
<dbReference type="PATRIC" id="fig|411483.3.peg.2637"/>
<dbReference type="RefSeq" id="WP_005936111.1">
    <property type="nucleotide sequence ID" value="NZ_GG697157.2"/>
</dbReference>
<dbReference type="STRING" id="411483.FAEPRAA2165_03347"/>
<accession>C7HAN2</accession>
<proteinExistence type="predicted"/>
<organism evidence="1 2">
    <name type="scientific">Faecalibacterium duncaniae (strain DSM 17677 / JCM 31915 / A2-165)</name>
    <name type="common">Faecalibacterium prausnitzii</name>
    <dbReference type="NCBI Taxonomy" id="411483"/>
    <lineage>
        <taxon>Bacteria</taxon>
        <taxon>Bacillati</taxon>
        <taxon>Bacillota</taxon>
        <taxon>Clostridia</taxon>
        <taxon>Eubacteriales</taxon>
        <taxon>Oscillospiraceae</taxon>
        <taxon>Faecalibacterium</taxon>
    </lineage>
</organism>
<dbReference type="EMBL" id="ACOP02000091">
    <property type="protein sequence ID" value="EEU95016.1"/>
    <property type="molecule type" value="Genomic_DNA"/>
</dbReference>
<evidence type="ECO:0000313" key="1">
    <source>
        <dbReference type="EMBL" id="EEU95016.1"/>
    </source>
</evidence>
<protein>
    <submittedName>
        <fullName evidence="1">Uncharacterized protein</fullName>
    </submittedName>
</protein>